<proteinExistence type="predicted"/>
<feature type="chain" id="PRO_5003931458" description="Cytochrome c domain-containing protein" evidence="1">
    <location>
        <begin position="28"/>
        <end position="134"/>
    </location>
</feature>
<dbReference type="EMBL" id="ANHY01000006">
    <property type="protein sequence ID" value="EKV31624.1"/>
    <property type="molecule type" value="Genomic_DNA"/>
</dbReference>
<dbReference type="Gene3D" id="1.10.760.10">
    <property type="entry name" value="Cytochrome c-like domain"/>
    <property type="match status" value="1"/>
</dbReference>
<evidence type="ECO:0000313" key="3">
    <source>
        <dbReference type="Proteomes" id="UP000009881"/>
    </source>
</evidence>
<evidence type="ECO:0000256" key="1">
    <source>
        <dbReference type="SAM" id="SignalP"/>
    </source>
</evidence>
<name>K9H3L7_9PROT</name>
<feature type="signal peptide" evidence="1">
    <location>
        <begin position="1"/>
        <end position="27"/>
    </location>
</feature>
<dbReference type="Proteomes" id="UP000009881">
    <property type="component" value="Unassembled WGS sequence"/>
</dbReference>
<dbReference type="SUPFAM" id="SSF46626">
    <property type="entry name" value="Cytochrome c"/>
    <property type="match status" value="1"/>
</dbReference>
<keyword evidence="1" id="KW-0732">Signal</keyword>
<sequence>MARRLNTMVGAVVLAAAGSFLPAAAQAQDEDFGGLPEGEGRETVFYTCTACHSTGIITQQGMSRDRWDKLLVWMVEKQGMPELAPEDRDVVLDYLAEHFPEDRGGTMAGGTGGMGMGMGGGGMMGAAPPPMPSD</sequence>
<dbReference type="AlphaFoldDB" id="K9H3L7"/>
<reference evidence="2 3" key="1">
    <citation type="journal article" date="2013" name="Genome Announc.">
        <title>Draft Genome Sequence of an Alphaproteobacterium, Caenispirillum salinarum AK4(T), Isolated from a Solar Saltern.</title>
        <authorList>
            <person name="Khatri I."/>
            <person name="Singh A."/>
            <person name="Korpole S."/>
            <person name="Pinnaka A.K."/>
            <person name="Subramanian S."/>
        </authorList>
    </citation>
    <scope>NUCLEOTIDE SEQUENCE [LARGE SCALE GENOMIC DNA]</scope>
    <source>
        <strain evidence="2 3">AK4</strain>
    </source>
</reference>
<evidence type="ECO:0000313" key="2">
    <source>
        <dbReference type="EMBL" id="EKV31624.1"/>
    </source>
</evidence>
<comment type="caution">
    <text evidence="2">The sequence shown here is derived from an EMBL/GenBank/DDBJ whole genome shotgun (WGS) entry which is preliminary data.</text>
</comment>
<evidence type="ECO:0008006" key="4">
    <source>
        <dbReference type="Google" id="ProtNLM"/>
    </source>
</evidence>
<dbReference type="STRING" id="1238182.C882_3997"/>
<dbReference type="eggNOG" id="COG3474">
    <property type="taxonomic scope" value="Bacteria"/>
</dbReference>
<accession>K9H3L7</accession>
<organism evidence="2 3">
    <name type="scientific">Caenispirillum salinarum AK4</name>
    <dbReference type="NCBI Taxonomy" id="1238182"/>
    <lineage>
        <taxon>Bacteria</taxon>
        <taxon>Pseudomonadati</taxon>
        <taxon>Pseudomonadota</taxon>
        <taxon>Alphaproteobacteria</taxon>
        <taxon>Rhodospirillales</taxon>
        <taxon>Novispirillaceae</taxon>
        <taxon>Caenispirillum</taxon>
    </lineage>
</organism>
<keyword evidence="3" id="KW-1185">Reference proteome</keyword>
<protein>
    <recommendedName>
        <fullName evidence="4">Cytochrome c domain-containing protein</fullName>
    </recommendedName>
</protein>
<dbReference type="GO" id="GO:0009055">
    <property type="term" value="F:electron transfer activity"/>
    <property type="evidence" value="ECO:0007669"/>
    <property type="project" value="InterPro"/>
</dbReference>
<gene>
    <name evidence="2" type="ORF">C882_3997</name>
</gene>
<dbReference type="GO" id="GO:0020037">
    <property type="term" value="F:heme binding"/>
    <property type="evidence" value="ECO:0007669"/>
    <property type="project" value="InterPro"/>
</dbReference>
<dbReference type="InterPro" id="IPR036909">
    <property type="entry name" value="Cyt_c-like_dom_sf"/>
</dbReference>